<evidence type="ECO:0000313" key="2">
    <source>
        <dbReference type="Proteomes" id="UP000784294"/>
    </source>
</evidence>
<organism evidence="1 2">
    <name type="scientific">Protopolystoma xenopodis</name>
    <dbReference type="NCBI Taxonomy" id="117903"/>
    <lineage>
        <taxon>Eukaryota</taxon>
        <taxon>Metazoa</taxon>
        <taxon>Spiralia</taxon>
        <taxon>Lophotrochozoa</taxon>
        <taxon>Platyhelminthes</taxon>
        <taxon>Monogenea</taxon>
        <taxon>Polyopisthocotylea</taxon>
        <taxon>Polystomatidea</taxon>
        <taxon>Polystomatidae</taxon>
        <taxon>Protopolystoma</taxon>
    </lineage>
</organism>
<sequence>PEPTPSSQAALSNCVVVARAASIIADIWLPPSTSRLLRLAEVFTVLLVLRDDLTRVFKALTRATGLLCTAIYGLDLLAETSSCSESTCIISRHHLPMGAGFGLQLFKWLGVRSKEFLPPDYRQQLINPLFGFFILSLAAKQAHSTLR</sequence>
<dbReference type="EMBL" id="CAAALY010132152">
    <property type="protein sequence ID" value="VEL32258.1"/>
    <property type="molecule type" value="Genomic_DNA"/>
</dbReference>
<comment type="caution">
    <text evidence="1">The sequence shown here is derived from an EMBL/GenBank/DDBJ whole genome shotgun (WGS) entry which is preliminary data.</text>
</comment>
<gene>
    <name evidence="1" type="ORF">PXEA_LOCUS25698</name>
</gene>
<proteinExistence type="predicted"/>
<evidence type="ECO:0000313" key="1">
    <source>
        <dbReference type="EMBL" id="VEL32258.1"/>
    </source>
</evidence>
<accession>A0A448XAF4</accession>
<reference evidence="1" key="1">
    <citation type="submission" date="2018-11" db="EMBL/GenBank/DDBJ databases">
        <authorList>
            <consortium name="Pathogen Informatics"/>
        </authorList>
    </citation>
    <scope>NUCLEOTIDE SEQUENCE</scope>
</reference>
<name>A0A448XAF4_9PLAT</name>
<protein>
    <submittedName>
        <fullName evidence="1">Uncharacterized protein</fullName>
    </submittedName>
</protein>
<keyword evidence="2" id="KW-1185">Reference proteome</keyword>
<feature type="non-terminal residue" evidence="1">
    <location>
        <position position="1"/>
    </location>
</feature>
<dbReference type="AlphaFoldDB" id="A0A448XAF4"/>
<dbReference type="Proteomes" id="UP000784294">
    <property type="component" value="Unassembled WGS sequence"/>
</dbReference>